<proteinExistence type="predicted"/>
<dbReference type="PANTHER" id="PTHR33104:SF2">
    <property type="entry name" value="CXC3 LIKE CYSTEINE CLUSTER DOMAIN-CONTAINING PROTEIN"/>
    <property type="match status" value="1"/>
</dbReference>
<evidence type="ECO:0000313" key="1">
    <source>
        <dbReference type="EMBL" id="KAL0564368.1"/>
    </source>
</evidence>
<dbReference type="PANTHER" id="PTHR33104">
    <property type="entry name" value="SI:DKEY-29D5.2"/>
    <property type="match status" value="1"/>
</dbReference>
<protein>
    <submittedName>
        <fullName evidence="1">Uncharacterized protein</fullName>
    </submittedName>
</protein>
<name>A0ABR3ENC4_9AGAR</name>
<keyword evidence="2" id="KW-1185">Reference proteome</keyword>
<accession>A0ABR3ENC4</accession>
<dbReference type="InterPro" id="IPR040521">
    <property type="entry name" value="KDZ"/>
</dbReference>
<sequence>MQMEICEDHWQFVVPKLHIQGHRRPCQERFSLHLLPGAGQTDGEGIERQWASLGPIGTCTKEQGPGHRRETIDDHLGWWNWNKVITLGFLLRKRRCEARIQVRTQTEFFNDFSESQADNIEQWKAMVEAWENRTSDEEGIPNPYSQVDQGLNEQDMQLHYATEEASLGSDSTFLQNNVSPSAFLMFGLEIEDQQRRLKLDLQDGDSKTTLQQTALLKRRAKILRNIAKLHSLQ</sequence>
<organism evidence="1 2">
    <name type="scientific">Marasmius crinis-equi</name>
    <dbReference type="NCBI Taxonomy" id="585013"/>
    <lineage>
        <taxon>Eukaryota</taxon>
        <taxon>Fungi</taxon>
        <taxon>Dikarya</taxon>
        <taxon>Basidiomycota</taxon>
        <taxon>Agaricomycotina</taxon>
        <taxon>Agaricomycetes</taxon>
        <taxon>Agaricomycetidae</taxon>
        <taxon>Agaricales</taxon>
        <taxon>Marasmiineae</taxon>
        <taxon>Marasmiaceae</taxon>
        <taxon>Marasmius</taxon>
    </lineage>
</organism>
<gene>
    <name evidence="1" type="ORF">V5O48_017677</name>
</gene>
<dbReference type="EMBL" id="JBAHYK010002821">
    <property type="protein sequence ID" value="KAL0564368.1"/>
    <property type="molecule type" value="Genomic_DNA"/>
</dbReference>
<evidence type="ECO:0000313" key="2">
    <source>
        <dbReference type="Proteomes" id="UP001465976"/>
    </source>
</evidence>
<dbReference type="Proteomes" id="UP001465976">
    <property type="component" value="Unassembled WGS sequence"/>
</dbReference>
<reference evidence="1 2" key="1">
    <citation type="submission" date="2024-02" db="EMBL/GenBank/DDBJ databases">
        <title>A draft genome for the cacao thread blight pathogen Marasmius crinis-equi.</title>
        <authorList>
            <person name="Cohen S.P."/>
            <person name="Baruah I.K."/>
            <person name="Amoako-Attah I."/>
            <person name="Bukari Y."/>
            <person name="Meinhardt L.W."/>
            <person name="Bailey B.A."/>
        </authorList>
    </citation>
    <scope>NUCLEOTIDE SEQUENCE [LARGE SCALE GENOMIC DNA]</scope>
    <source>
        <strain evidence="1 2">GH-76</strain>
    </source>
</reference>
<comment type="caution">
    <text evidence="1">The sequence shown here is derived from an EMBL/GenBank/DDBJ whole genome shotgun (WGS) entry which is preliminary data.</text>
</comment>
<dbReference type="Pfam" id="PF18758">
    <property type="entry name" value="KDZ"/>
    <property type="match status" value="1"/>
</dbReference>